<name>A0A382KIN6_9ZZZZ</name>
<evidence type="ECO:0000313" key="7">
    <source>
        <dbReference type="EMBL" id="SVC23212.1"/>
    </source>
</evidence>
<dbReference type="GO" id="GO:0006260">
    <property type="term" value="P:DNA replication"/>
    <property type="evidence" value="ECO:0007669"/>
    <property type="project" value="UniProtKB-KW"/>
</dbReference>
<gene>
    <name evidence="7" type="ORF">METZ01_LOCUS276066</name>
</gene>
<feature type="non-terminal residue" evidence="7">
    <location>
        <position position="419"/>
    </location>
</feature>
<keyword evidence="1" id="KW-0808">Transferase</keyword>
<feature type="domain" description="Bacterial DNA polymerase III alpha subunit NTPase" evidence="5">
    <location>
        <begin position="80"/>
        <end position="335"/>
    </location>
</feature>
<evidence type="ECO:0000256" key="2">
    <source>
        <dbReference type="ARBA" id="ARBA00022695"/>
    </source>
</evidence>
<feature type="domain" description="DNA polymerase III alpha subunit finger" evidence="6">
    <location>
        <begin position="338"/>
        <end position="417"/>
    </location>
</feature>
<evidence type="ECO:0000256" key="3">
    <source>
        <dbReference type="ARBA" id="ARBA00022705"/>
    </source>
</evidence>
<dbReference type="Pfam" id="PF17657">
    <property type="entry name" value="DNA_pol3_finger"/>
    <property type="match status" value="1"/>
</dbReference>
<evidence type="ECO:0000259" key="6">
    <source>
        <dbReference type="Pfam" id="PF17657"/>
    </source>
</evidence>
<accession>A0A382KIN6</accession>
<sequence>IHICLGTGKERDDPNRLRYATPEFYFKSQDDMYKLFKDVPNAIENTRSIADSIDLSIPTGSYHLPKFPLPANGSMTDPDEYLRSICKKGVIERYNDITPNIKQRMDHELDVIKAMGFSGYFLITQDFVKYARDNNIPVGPGRGSAAGSVVSYALGITDIDPMKHNLLFERFLNPDRVSMPDIDIDFCIERRGEVIDYIKKRYGENSVTQIITFGKMKARQVVRDVGRVMGYSFGDVDRVAKAIPNELNITLDAALNKSPDLQTMANGEFKELVDYSKVLEGMNRHASTHAAGVVITPSDLTDYMPLYKSSQGDITSQYDMKSLENLGLLKMDFLGLRNLTVIDHTIKLLQQKDVIIKIEKIPMDDAKVYKLFAKGLTIGVFQFESSGMREFLKKLKPTHFEDLIAMNALYRPGPMKNID</sequence>
<keyword evidence="3" id="KW-0235">DNA replication</keyword>
<evidence type="ECO:0000259" key="5">
    <source>
        <dbReference type="Pfam" id="PF07733"/>
    </source>
</evidence>
<dbReference type="AlphaFoldDB" id="A0A382KIN6"/>
<evidence type="ECO:0000256" key="1">
    <source>
        <dbReference type="ARBA" id="ARBA00022679"/>
    </source>
</evidence>
<dbReference type="InterPro" id="IPR041931">
    <property type="entry name" value="DNA_pol3_alpha_thumb_dom"/>
</dbReference>
<dbReference type="PANTHER" id="PTHR32294:SF0">
    <property type="entry name" value="DNA POLYMERASE III SUBUNIT ALPHA"/>
    <property type="match status" value="1"/>
</dbReference>
<feature type="non-terminal residue" evidence="7">
    <location>
        <position position="1"/>
    </location>
</feature>
<keyword evidence="4" id="KW-0239">DNA-directed DNA polymerase</keyword>
<dbReference type="GO" id="GO:0003887">
    <property type="term" value="F:DNA-directed DNA polymerase activity"/>
    <property type="evidence" value="ECO:0007669"/>
    <property type="project" value="UniProtKB-KW"/>
</dbReference>
<dbReference type="InterPro" id="IPR011708">
    <property type="entry name" value="DNA_pol3_alpha_NTPase_dom"/>
</dbReference>
<evidence type="ECO:0000256" key="4">
    <source>
        <dbReference type="ARBA" id="ARBA00022932"/>
    </source>
</evidence>
<reference evidence="7" key="1">
    <citation type="submission" date="2018-05" db="EMBL/GenBank/DDBJ databases">
        <authorList>
            <person name="Lanie J.A."/>
            <person name="Ng W.-L."/>
            <person name="Kazmierczak K.M."/>
            <person name="Andrzejewski T.M."/>
            <person name="Davidsen T.M."/>
            <person name="Wayne K.J."/>
            <person name="Tettelin H."/>
            <person name="Glass J.I."/>
            <person name="Rusch D."/>
            <person name="Podicherti R."/>
            <person name="Tsui H.-C.T."/>
            <person name="Winkler M.E."/>
        </authorList>
    </citation>
    <scope>NUCLEOTIDE SEQUENCE</scope>
</reference>
<dbReference type="Gene3D" id="1.10.10.1600">
    <property type="entry name" value="Bacterial DNA polymerase III alpha subunit, thumb domain"/>
    <property type="match status" value="1"/>
</dbReference>
<dbReference type="NCBIfam" id="TIGR00594">
    <property type="entry name" value="polc"/>
    <property type="match status" value="1"/>
</dbReference>
<dbReference type="InterPro" id="IPR040982">
    <property type="entry name" value="DNA_pol3_finger"/>
</dbReference>
<dbReference type="GO" id="GO:0008408">
    <property type="term" value="F:3'-5' exonuclease activity"/>
    <property type="evidence" value="ECO:0007669"/>
    <property type="project" value="InterPro"/>
</dbReference>
<dbReference type="EMBL" id="UINC01080354">
    <property type="protein sequence ID" value="SVC23212.1"/>
    <property type="molecule type" value="Genomic_DNA"/>
</dbReference>
<protein>
    <submittedName>
        <fullName evidence="7">Uncharacterized protein</fullName>
    </submittedName>
</protein>
<organism evidence="7">
    <name type="scientific">marine metagenome</name>
    <dbReference type="NCBI Taxonomy" id="408172"/>
    <lineage>
        <taxon>unclassified sequences</taxon>
        <taxon>metagenomes</taxon>
        <taxon>ecological metagenomes</taxon>
    </lineage>
</organism>
<dbReference type="PANTHER" id="PTHR32294">
    <property type="entry name" value="DNA POLYMERASE III SUBUNIT ALPHA"/>
    <property type="match status" value="1"/>
</dbReference>
<dbReference type="Pfam" id="PF07733">
    <property type="entry name" value="DNA_pol3_alpha"/>
    <property type="match status" value="1"/>
</dbReference>
<dbReference type="Gene3D" id="3.20.20.140">
    <property type="entry name" value="Metal-dependent hydrolases"/>
    <property type="match status" value="1"/>
</dbReference>
<dbReference type="InterPro" id="IPR004805">
    <property type="entry name" value="DnaE2/DnaE/PolC"/>
</dbReference>
<keyword evidence="2" id="KW-0548">Nucleotidyltransferase</keyword>
<proteinExistence type="predicted"/>